<comment type="caution">
    <text evidence="10">The sequence shown here is derived from an EMBL/GenBank/DDBJ whole genome shotgun (WGS) entry which is preliminary data.</text>
</comment>
<evidence type="ECO:0000256" key="2">
    <source>
        <dbReference type="ARBA" id="ARBA00022487"/>
    </source>
</evidence>
<keyword evidence="7" id="KW-1015">Disulfide bond</keyword>
<reference evidence="10 11" key="1">
    <citation type="submission" date="2021-03" db="EMBL/GenBank/DDBJ databases">
        <title>Sequencing the genomes of 1000 actinobacteria strains.</title>
        <authorList>
            <person name="Klenk H.-P."/>
        </authorList>
    </citation>
    <scope>NUCLEOTIDE SEQUENCE [LARGE SCALE GENOMIC DNA]</scope>
    <source>
        <strain evidence="10 11">DSM 12544</strain>
    </source>
</reference>
<evidence type="ECO:0000256" key="9">
    <source>
        <dbReference type="SAM" id="SignalP"/>
    </source>
</evidence>
<feature type="chain" id="PRO_5045088886" description="Tannase/feruloyl esterase family alpha/beta hydrolase" evidence="9">
    <location>
        <begin position="24"/>
        <end position="432"/>
    </location>
</feature>
<evidence type="ECO:0000256" key="1">
    <source>
        <dbReference type="ARBA" id="ARBA00006249"/>
    </source>
</evidence>
<accession>A0ABS4T3U6</accession>
<keyword evidence="5" id="KW-0378">Hydrolase</keyword>
<feature type="signal peptide" evidence="9">
    <location>
        <begin position="1"/>
        <end position="23"/>
    </location>
</feature>
<dbReference type="Pfam" id="PF07519">
    <property type="entry name" value="Tannase"/>
    <property type="match status" value="1"/>
</dbReference>
<feature type="compositionally biased region" description="Low complexity" evidence="8">
    <location>
        <begin position="40"/>
        <end position="49"/>
    </location>
</feature>
<keyword evidence="6" id="KW-0106">Calcium</keyword>
<organism evidence="10 11">
    <name type="scientific">Nesterenkonia lacusekhoensis</name>
    <dbReference type="NCBI Taxonomy" id="150832"/>
    <lineage>
        <taxon>Bacteria</taxon>
        <taxon>Bacillati</taxon>
        <taxon>Actinomycetota</taxon>
        <taxon>Actinomycetes</taxon>
        <taxon>Micrococcales</taxon>
        <taxon>Micrococcaceae</taxon>
        <taxon>Nesterenkonia</taxon>
    </lineage>
</organism>
<evidence type="ECO:0000256" key="8">
    <source>
        <dbReference type="SAM" id="MobiDB-lite"/>
    </source>
</evidence>
<dbReference type="InterPro" id="IPR011118">
    <property type="entry name" value="Tannase/feruloyl_esterase"/>
</dbReference>
<evidence type="ECO:0000256" key="6">
    <source>
        <dbReference type="ARBA" id="ARBA00022837"/>
    </source>
</evidence>
<comment type="similarity">
    <text evidence="1">Belongs to the tannase family.</text>
</comment>
<feature type="compositionally biased region" description="Acidic residues" evidence="8">
    <location>
        <begin position="28"/>
        <end position="39"/>
    </location>
</feature>
<feature type="region of interest" description="Disordered" evidence="8">
    <location>
        <begin position="28"/>
        <end position="49"/>
    </location>
</feature>
<dbReference type="RefSeq" id="WP_210049664.1">
    <property type="nucleotide sequence ID" value="NZ_JAGINX010000001.1"/>
</dbReference>
<protein>
    <recommendedName>
        <fullName evidence="12">Tannase/feruloyl esterase family alpha/beta hydrolase</fullName>
    </recommendedName>
</protein>
<proteinExistence type="inferred from homology"/>
<keyword evidence="3" id="KW-0479">Metal-binding</keyword>
<dbReference type="InterPro" id="IPR029058">
    <property type="entry name" value="AB_hydrolase_fold"/>
</dbReference>
<dbReference type="Proteomes" id="UP001519331">
    <property type="component" value="Unassembled WGS sequence"/>
</dbReference>
<dbReference type="PANTHER" id="PTHR33938:SF15">
    <property type="entry name" value="FERULOYL ESTERASE B-RELATED"/>
    <property type="match status" value="1"/>
</dbReference>
<evidence type="ECO:0008006" key="12">
    <source>
        <dbReference type="Google" id="ProtNLM"/>
    </source>
</evidence>
<keyword evidence="11" id="KW-1185">Reference proteome</keyword>
<keyword evidence="2" id="KW-0719">Serine esterase</keyword>
<dbReference type="SUPFAM" id="SSF53474">
    <property type="entry name" value="alpha/beta-Hydrolases"/>
    <property type="match status" value="1"/>
</dbReference>
<dbReference type="PANTHER" id="PTHR33938">
    <property type="entry name" value="FERULOYL ESTERASE B-RELATED"/>
    <property type="match status" value="1"/>
</dbReference>
<dbReference type="EMBL" id="JAGINX010000001">
    <property type="protein sequence ID" value="MBP2319078.1"/>
    <property type="molecule type" value="Genomic_DNA"/>
</dbReference>
<name>A0ABS4T3U6_9MICC</name>
<evidence type="ECO:0000256" key="7">
    <source>
        <dbReference type="ARBA" id="ARBA00023157"/>
    </source>
</evidence>
<dbReference type="Gene3D" id="3.40.50.1820">
    <property type="entry name" value="alpha/beta hydrolase"/>
    <property type="match status" value="1"/>
</dbReference>
<evidence type="ECO:0000256" key="5">
    <source>
        <dbReference type="ARBA" id="ARBA00022801"/>
    </source>
</evidence>
<evidence type="ECO:0000313" key="11">
    <source>
        <dbReference type="Proteomes" id="UP001519331"/>
    </source>
</evidence>
<feature type="region of interest" description="Disordered" evidence="8">
    <location>
        <begin position="412"/>
        <end position="432"/>
    </location>
</feature>
<evidence type="ECO:0000313" key="10">
    <source>
        <dbReference type="EMBL" id="MBP2319078.1"/>
    </source>
</evidence>
<keyword evidence="4 9" id="KW-0732">Signal</keyword>
<sequence length="432" mass="46310">MSTVTRMMTVLAATALLSGCALSAEGEDREVSADAEEEAAVGVGPAEPGTLETREELSTFDFEATQIRQAELIPESEEENAGEPVGEHCLVSGEMNERTSDADGERYAIGFEMRLPADWAGRFLHQANGGRHAMVAASRSADEYDGFLAVAPGFNLPQAAVAQIWGAQQWDQVAEEPGDITTALSAEEREVVADVHAGAVDSAGDPIYTSFPFDPGITNEDWGWWTFEASVMLDPMAVGFVFSPEPADPAVLEDLPGYALEMDIDEAAAGISDEGIAGESAMEFMTPPAPYDLSELEAAGSKMMVVHGASDAVFSADDTARWYREVESQHEDARDFVRYFQVPGMAHVEDGVATDQFDGLGALVDWVEHGEAPEHMEATARGEGNPGGVNEELPDDWAADRTRLLCPYPEAAHYEEGDPEDAASFSCRQGSG</sequence>
<evidence type="ECO:0000256" key="3">
    <source>
        <dbReference type="ARBA" id="ARBA00022723"/>
    </source>
</evidence>
<evidence type="ECO:0000256" key="4">
    <source>
        <dbReference type="ARBA" id="ARBA00022729"/>
    </source>
</evidence>
<dbReference type="PROSITE" id="PS51257">
    <property type="entry name" value="PROKAR_LIPOPROTEIN"/>
    <property type="match status" value="1"/>
</dbReference>
<gene>
    <name evidence="10" type="ORF">JOF45_002097</name>
</gene>